<evidence type="ECO:0000256" key="6">
    <source>
        <dbReference type="SAM" id="Phobius"/>
    </source>
</evidence>
<dbReference type="PANTHER" id="PTHR20855">
    <property type="entry name" value="ADIPOR/PROGESTIN RECEPTOR-RELATED"/>
    <property type="match status" value="1"/>
</dbReference>
<dbReference type="PANTHER" id="PTHR20855:SF22">
    <property type="entry name" value="MEMBRANE PROGESTIN RECEPTOR BETA"/>
    <property type="match status" value="1"/>
</dbReference>
<proteinExistence type="inferred from homology"/>
<keyword evidence="7" id="KW-0732">Signal</keyword>
<reference evidence="8" key="1">
    <citation type="submission" date="2025-08" db="UniProtKB">
        <authorList>
            <consortium name="Ensembl"/>
        </authorList>
    </citation>
    <scope>IDENTIFICATION</scope>
</reference>
<keyword evidence="5 6" id="KW-0472">Membrane</keyword>
<organism evidence="8 9">
    <name type="scientific">Neogobius melanostomus</name>
    <name type="common">round goby</name>
    <dbReference type="NCBI Taxonomy" id="47308"/>
    <lineage>
        <taxon>Eukaryota</taxon>
        <taxon>Metazoa</taxon>
        <taxon>Chordata</taxon>
        <taxon>Craniata</taxon>
        <taxon>Vertebrata</taxon>
        <taxon>Euteleostomi</taxon>
        <taxon>Actinopterygii</taxon>
        <taxon>Neopterygii</taxon>
        <taxon>Teleostei</taxon>
        <taxon>Neoteleostei</taxon>
        <taxon>Acanthomorphata</taxon>
        <taxon>Gobiaria</taxon>
        <taxon>Gobiiformes</taxon>
        <taxon>Gobioidei</taxon>
        <taxon>Gobiidae</taxon>
        <taxon>Benthophilinae</taxon>
        <taxon>Neogobiini</taxon>
        <taxon>Neogobius</taxon>
    </lineage>
</organism>
<comment type="subcellular location">
    <subcellularLocation>
        <location evidence="1">Membrane</location>
        <topology evidence="1">Multi-pass membrane protein</topology>
    </subcellularLocation>
</comment>
<dbReference type="GO" id="GO:0005886">
    <property type="term" value="C:plasma membrane"/>
    <property type="evidence" value="ECO:0007669"/>
    <property type="project" value="TreeGrafter"/>
</dbReference>
<dbReference type="AlphaFoldDB" id="A0A8C6WM99"/>
<evidence type="ECO:0000256" key="3">
    <source>
        <dbReference type="ARBA" id="ARBA00022692"/>
    </source>
</evidence>
<feature type="signal peptide" evidence="7">
    <location>
        <begin position="1"/>
        <end position="21"/>
    </location>
</feature>
<keyword evidence="4 6" id="KW-1133">Transmembrane helix</keyword>
<reference evidence="8" key="2">
    <citation type="submission" date="2025-09" db="UniProtKB">
        <authorList>
            <consortium name="Ensembl"/>
        </authorList>
    </citation>
    <scope>IDENTIFICATION</scope>
</reference>
<evidence type="ECO:0000256" key="7">
    <source>
        <dbReference type="SAM" id="SignalP"/>
    </source>
</evidence>
<evidence type="ECO:0000256" key="4">
    <source>
        <dbReference type="ARBA" id="ARBA00022989"/>
    </source>
</evidence>
<sequence length="340" mass="37186">KEILHLLSIFFVLAAPAPALAPPNRTGRGCPPLYREAFVLSGYRPVGLPWRCYVLSLFQIHNDSVKVWCPLLAALYGVLGVQLQGPDGLGPSVDPCSLPLLLYVMSVVAAALLLHPRSEPVRLSLFLLDSAGRGLHQFGRALALSVYSSDADWTDSIMGQLYLPAAAVLSWLSCTAGCCGELFPRHCDLSHRRLLQMGPMSLAFLLDISPVAQRLYSCPWKAGSDQFIYHLNVLHFVLQVVLFLTAAFFLLCPVPECLSPGRFDIAGHSGQLSLVLLTLSTVSQQEALLRDFSWRRAGVVRRFGEEYLLKACAGFIAVTLSLPATALVLRRCGILARSTR</sequence>
<dbReference type="GO" id="GO:0005496">
    <property type="term" value="F:steroid binding"/>
    <property type="evidence" value="ECO:0007669"/>
    <property type="project" value="TreeGrafter"/>
</dbReference>
<protein>
    <submittedName>
        <fullName evidence="8">Progestin and adipoQ receptor family member 8</fullName>
    </submittedName>
</protein>
<dbReference type="GO" id="GO:0003707">
    <property type="term" value="F:nuclear steroid receptor activity"/>
    <property type="evidence" value="ECO:0007669"/>
    <property type="project" value="TreeGrafter"/>
</dbReference>
<keyword evidence="9" id="KW-1185">Reference proteome</keyword>
<evidence type="ECO:0000313" key="8">
    <source>
        <dbReference type="Ensembl" id="ENSNMLP00000017714.1"/>
    </source>
</evidence>
<keyword evidence="3 6" id="KW-0812">Transmembrane</keyword>
<evidence type="ECO:0000256" key="1">
    <source>
        <dbReference type="ARBA" id="ARBA00004141"/>
    </source>
</evidence>
<evidence type="ECO:0000256" key="2">
    <source>
        <dbReference type="ARBA" id="ARBA00007018"/>
    </source>
</evidence>
<comment type="similarity">
    <text evidence="2">Belongs to the ADIPOR family.</text>
</comment>
<feature type="chain" id="PRO_5034703112" evidence="7">
    <location>
        <begin position="22"/>
        <end position="340"/>
    </location>
</feature>
<evidence type="ECO:0000313" key="9">
    <source>
        <dbReference type="Proteomes" id="UP000694523"/>
    </source>
</evidence>
<accession>A0A8C6WM99</accession>
<dbReference type="Proteomes" id="UP000694523">
    <property type="component" value="Unplaced"/>
</dbReference>
<name>A0A8C6WM99_9GOBI</name>
<dbReference type="Pfam" id="PF03006">
    <property type="entry name" value="HlyIII"/>
    <property type="match status" value="1"/>
</dbReference>
<evidence type="ECO:0000256" key="5">
    <source>
        <dbReference type="ARBA" id="ARBA00023136"/>
    </source>
</evidence>
<dbReference type="Ensembl" id="ENSNMLT00000019923.1">
    <property type="protein sequence ID" value="ENSNMLP00000017714.1"/>
    <property type="gene ID" value="ENSNMLG00000011450.1"/>
</dbReference>
<feature type="transmembrane region" description="Helical" evidence="6">
    <location>
        <begin position="307"/>
        <end position="329"/>
    </location>
</feature>
<dbReference type="InterPro" id="IPR004254">
    <property type="entry name" value="AdipoR/HlyIII-related"/>
</dbReference>